<accession>A0AA36G2L5</accession>
<reference evidence="1" key="1">
    <citation type="submission" date="2023-06" db="EMBL/GenBank/DDBJ databases">
        <authorList>
            <person name="Delattre M."/>
        </authorList>
    </citation>
    <scope>NUCLEOTIDE SEQUENCE</scope>
    <source>
        <strain evidence="1">AF72</strain>
    </source>
</reference>
<evidence type="ECO:0000313" key="2">
    <source>
        <dbReference type="Proteomes" id="UP001177023"/>
    </source>
</evidence>
<dbReference type="EMBL" id="CATQJA010002641">
    <property type="protein sequence ID" value="CAJ0575926.1"/>
    <property type="molecule type" value="Genomic_DNA"/>
</dbReference>
<name>A0AA36G2L5_9BILA</name>
<feature type="non-terminal residue" evidence="1">
    <location>
        <position position="1"/>
    </location>
</feature>
<comment type="caution">
    <text evidence="1">The sequence shown here is derived from an EMBL/GenBank/DDBJ whole genome shotgun (WGS) entry which is preliminary data.</text>
</comment>
<dbReference type="Proteomes" id="UP001177023">
    <property type="component" value="Unassembled WGS sequence"/>
</dbReference>
<sequence>MDSQNYTVYADCGSKCRLQLDVGLQGPRDGSPLYEKMPFVINGTQEPGYTTWTSQYSYGMSLRARDLPNPLTLIEDPEFTNLTHHYSNYTYAFTVTSEYYYEDPPDFKVHVVLVDPDFQHFRAIGEKQTHFFISRASSLLVFQQTTLAPENKGANCHLDVYAGIVRKNWTAEEQLIGNYPISQQRVLWWQSWNRPSVKVLFDDCTYDIVVTANFGEASPKERNVTARPGDMQYREFLSHYYPVFYPSGITSSIGIGDSTQSIFLTMTIFDVANGTLNFGIGHPLLDVENASLVFTAPSPSVYCAADLENVWFKFVPDHEGKARVRLDMWHADPGIACVPLNGYTSRRPALTTEKNYDPNLNLLFAIIFEFIFNAECAMKCRLRITIGLSCPHDAAKPHFEAVPFTINDAVAKAVFRSYTWTSDVAYGVSLRVEDQLTEIRLTELPEYASLNANNSKYTYAFTVLSDQFFNAPPYLYTHVVQVRPLQTITRIGAGTDHIFVARPDYNLLYFEAIQLTENLTAGGGFVGYARSLHADGDESRLVDNFSMDGRTKISALLWSLPVATFRFGSGTFDISYEARPLAKDTLWAWEIIFNAECTTKCGLRITIGLSCPNDAVQPHFEEVPFTINGTVVKALSSSYTWTSDAAYGVSLHVTDLPPLISLSELQEFSDLHSSSPGYTYAFTVLSDQFFISPPNLYTHVVLVTPLQSITRIGAGADHIFVAPPGKNFNLLYFDAIQLTDNLTDGGEFIGYARSLHADGDESRLVDNFFMDNRTKISALLWSLAVATFRFGSATFDILYQAQSFEQDTTWTADAIFRAECSAECQLRITIGLSCPYDAPAPRFERVPFYLNEVAVQPLLTRHTWTASTSYGISFTVEDLPSVVQISELQEFSDLHANFSDYTYSFTVLGVQFYEMPPDLATHVVLFETMQSIAKIGAGACHIFAASSAPYYNQIYFATIRTSENVTIEDDVLIAAYAHSLDADGDETHLVDIFSFDGRTEISALLWSGPVATLCFGNATFDVLFSTHSSFGLTWKA</sequence>
<protein>
    <submittedName>
        <fullName evidence="1">Uncharacterized protein</fullName>
    </submittedName>
</protein>
<keyword evidence="2" id="KW-1185">Reference proteome</keyword>
<gene>
    <name evidence="1" type="ORF">MSPICULIGERA_LOCUS14227</name>
</gene>
<proteinExistence type="predicted"/>
<dbReference type="AlphaFoldDB" id="A0AA36G2L5"/>
<evidence type="ECO:0000313" key="1">
    <source>
        <dbReference type="EMBL" id="CAJ0575926.1"/>
    </source>
</evidence>
<organism evidence="1 2">
    <name type="scientific">Mesorhabditis spiculigera</name>
    <dbReference type="NCBI Taxonomy" id="96644"/>
    <lineage>
        <taxon>Eukaryota</taxon>
        <taxon>Metazoa</taxon>
        <taxon>Ecdysozoa</taxon>
        <taxon>Nematoda</taxon>
        <taxon>Chromadorea</taxon>
        <taxon>Rhabditida</taxon>
        <taxon>Rhabditina</taxon>
        <taxon>Rhabditomorpha</taxon>
        <taxon>Rhabditoidea</taxon>
        <taxon>Rhabditidae</taxon>
        <taxon>Mesorhabditinae</taxon>
        <taxon>Mesorhabditis</taxon>
    </lineage>
</organism>